<evidence type="ECO:0000256" key="3">
    <source>
        <dbReference type="ARBA" id="ARBA00022525"/>
    </source>
</evidence>
<evidence type="ECO:0000313" key="7">
    <source>
        <dbReference type="Proteomes" id="UP000694424"/>
    </source>
</evidence>
<dbReference type="PRINTS" id="PR01757">
    <property type="entry name" value="AMELOGENIN"/>
</dbReference>
<dbReference type="Proteomes" id="UP000694424">
    <property type="component" value="Unplaced"/>
</dbReference>
<organism evidence="6 7">
    <name type="scientific">Apteryx owenii</name>
    <name type="common">Little spotted kiwi</name>
    <dbReference type="NCBI Taxonomy" id="8824"/>
    <lineage>
        <taxon>Eukaryota</taxon>
        <taxon>Metazoa</taxon>
        <taxon>Chordata</taxon>
        <taxon>Craniata</taxon>
        <taxon>Vertebrata</taxon>
        <taxon>Euteleostomi</taxon>
        <taxon>Archelosauria</taxon>
        <taxon>Archosauria</taxon>
        <taxon>Dinosauria</taxon>
        <taxon>Saurischia</taxon>
        <taxon>Theropoda</taxon>
        <taxon>Coelurosauria</taxon>
        <taxon>Aves</taxon>
        <taxon>Palaeognathae</taxon>
        <taxon>Apterygiformes</taxon>
        <taxon>Apterygidae</taxon>
        <taxon>Apteryx</taxon>
    </lineage>
</organism>
<dbReference type="PANTHER" id="PTHR46794:SF2">
    <property type="entry name" value="AMELOGENIN, X ISOFORM"/>
    <property type="match status" value="1"/>
</dbReference>
<protein>
    <recommendedName>
        <fullName evidence="8">Amelogenin</fullName>
    </recommendedName>
</protein>
<dbReference type="PANTHER" id="PTHR46794">
    <property type="entry name" value="AMELOGENIN, Y ISOFORM"/>
    <property type="match status" value="1"/>
</dbReference>
<keyword evidence="4" id="KW-0272">Extracellular matrix</keyword>
<evidence type="ECO:0000313" key="6">
    <source>
        <dbReference type="Ensembl" id="ENSAOWP00000022705.1"/>
    </source>
</evidence>
<dbReference type="InterPro" id="IPR004116">
    <property type="entry name" value="Amelogenin"/>
</dbReference>
<comment type="similarity">
    <text evidence="2">Belongs to the amelogenin family.</text>
</comment>
<evidence type="ECO:0000256" key="2">
    <source>
        <dbReference type="ARBA" id="ARBA00010383"/>
    </source>
</evidence>
<evidence type="ECO:0008006" key="8">
    <source>
        <dbReference type="Google" id="ProtNLM"/>
    </source>
</evidence>
<evidence type="ECO:0000256" key="5">
    <source>
        <dbReference type="ARBA" id="ARBA00022591"/>
    </source>
</evidence>
<proteinExistence type="inferred from homology"/>
<name>A0A8B9QAC4_APTOW</name>
<dbReference type="SMART" id="SM00818">
    <property type="entry name" value="Amelogenin"/>
    <property type="match status" value="1"/>
</dbReference>
<dbReference type="AlphaFoldDB" id="A0A8B9QAC4"/>
<keyword evidence="7" id="KW-1185">Reference proteome</keyword>
<keyword evidence="3" id="KW-0964">Secreted</keyword>
<keyword evidence="5" id="KW-0091">Biomineralization</keyword>
<dbReference type="GO" id="GO:0031214">
    <property type="term" value="P:biomineral tissue development"/>
    <property type="evidence" value="ECO:0007669"/>
    <property type="project" value="UniProtKB-KW"/>
</dbReference>
<dbReference type="Pfam" id="PF02948">
    <property type="entry name" value="Amelogenin"/>
    <property type="match status" value="1"/>
</dbReference>
<reference evidence="6" key="1">
    <citation type="submission" date="2025-08" db="UniProtKB">
        <authorList>
            <consortium name="Ensembl"/>
        </authorList>
    </citation>
    <scope>IDENTIFICATION</scope>
</reference>
<reference evidence="6" key="2">
    <citation type="submission" date="2025-09" db="UniProtKB">
        <authorList>
            <consortium name="Ensembl"/>
        </authorList>
    </citation>
    <scope>IDENTIFICATION</scope>
</reference>
<accession>A0A8B9QAC4</accession>
<evidence type="ECO:0000256" key="4">
    <source>
        <dbReference type="ARBA" id="ARBA00022530"/>
    </source>
</evidence>
<dbReference type="GO" id="GO:0030345">
    <property type="term" value="F:structural constituent of tooth enamel"/>
    <property type="evidence" value="ECO:0007669"/>
    <property type="project" value="TreeGrafter"/>
</dbReference>
<comment type="subcellular location">
    <subcellularLocation>
        <location evidence="1">Secreted</location>
        <location evidence="1">Extracellular space</location>
        <location evidence="1">Extracellular matrix</location>
    </subcellularLocation>
</comment>
<sequence length="156" mass="17550">MKVLTPLEWYQSLMRPQYHISILFCWLQHQPMLPVSQQHPQIRSLPPPHQTPFVSLQHPLMQIPSPYPILLVIQHQPNLQTPDPARSLAGEQPKKHSFSILEIPPDWCSPSSQRTQCIGAGPAAGQPNQPMQTSLCKHPALLPDLPLDLCQSADKT</sequence>
<evidence type="ECO:0000256" key="1">
    <source>
        <dbReference type="ARBA" id="ARBA00004498"/>
    </source>
</evidence>
<dbReference type="Ensembl" id="ENSAOWT00000025740.1">
    <property type="protein sequence ID" value="ENSAOWP00000022705.1"/>
    <property type="gene ID" value="ENSAOWG00000015348.1"/>
</dbReference>